<dbReference type="RefSeq" id="WP_011461128.1">
    <property type="nucleotide sequence ID" value="NZ_LOCK01000031.1"/>
</dbReference>
<dbReference type="SUPFAM" id="SSF51735">
    <property type="entry name" value="NAD(P)-binding Rossmann-fold domains"/>
    <property type="match status" value="1"/>
</dbReference>
<feature type="domain" description="3-hydroxyisobutyrate dehydrogenase-like NAD-binding" evidence="6">
    <location>
        <begin position="163"/>
        <end position="282"/>
    </location>
</feature>
<dbReference type="OrthoDB" id="9804542at2"/>
<dbReference type="InterPro" id="IPR015815">
    <property type="entry name" value="HIBADH-related"/>
</dbReference>
<dbReference type="AlphaFoldDB" id="A0A0W1JGK1"/>
<keyword evidence="3" id="KW-0520">NAD</keyword>
<comment type="caution">
    <text evidence="7">The sequence shown here is derived from an EMBL/GenBank/DDBJ whole genome shotgun (WGS) entry which is preliminary data.</text>
</comment>
<dbReference type="InterPro" id="IPR006115">
    <property type="entry name" value="6PGDH_NADP-bd"/>
</dbReference>
<accession>A0A0W1JGK1</accession>
<name>A0A0W1JGK1_DESHA</name>
<sequence>MKLGFIGLGQMGKHMALNLLKSGEELIVYDQRPASYPEFEQRGARTAAQIRDVAEADIIFCSLPNSEVVCQVVLGETGLKKVLRAGQIIVDTSTINYSTTLEIGKQLESVGVEFIDAPVSGMESRAKEGTLTTMCGGKQELFENVKPYLQCFADKILYMGQPGSGQLTKLINQLLFDINVAALAEILPMSVKLGLDPEKVGAVVNSGTGRSYASEFFIPMILKGSFMDGYPMKHAYKDLVSGAEISASLCIPMPVLGAATTTYQMALLKGLGDRDKGGMIGVFEDLLQVHYRQPSPEE</sequence>
<evidence type="ECO:0000313" key="7">
    <source>
        <dbReference type="EMBL" id="KTE90860.1"/>
    </source>
</evidence>
<dbReference type="PROSITE" id="PS00895">
    <property type="entry name" value="3_HYDROXYISOBUT_DH"/>
    <property type="match status" value="1"/>
</dbReference>
<dbReference type="InterPro" id="IPR013328">
    <property type="entry name" value="6PGD_dom2"/>
</dbReference>
<evidence type="ECO:0000259" key="6">
    <source>
        <dbReference type="Pfam" id="PF14833"/>
    </source>
</evidence>
<organism evidence="7 8">
    <name type="scientific">Desulfitobacterium hafniense</name>
    <name type="common">Desulfitobacterium frappieri</name>
    <dbReference type="NCBI Taxonomy" id="49338"/>
    <lineage>
        <taxon>Bacteria</taxon>
        <taxon>Bacillati</taxon>
        <taxon>Bacillota</taxon>
        <taxon>Clostridia</taxon>
        <taxon>Eubacteriales</taxon>
        <taxon>Desulfitobacteriaceae</taxon>
        <taxon>Desulfitobacterium</taxon>
    </lineage>
</organism>
<evidence type="ECO:0000256" key="2">
    <source>
        <dbReference type="ARBA" id="ARBA00023002"/>
    </source>
</evidence>
<dbReference type="OMA" id="MGKKVWH"/>
<dbReference type="InterPro" id="IPR029154">
    <property type="entry name" value="HIBADH-like_NADP-bd"/>
</dbReference>
<feature type="domain" description="6-phosphogluconate dehydrogenase NADP-binding" evidence="5">
    <location>
        <begin position="2"/>
        <end position="160"/>
    </location>
</feature>
<proteinExistence type="inferred from homology"/>
<dbReference type="GO" id="GO:0050661">
    <property type="term" value="F:NADP binding"/>
    <property type="evidence" value="ECO:0007669"/>
    <property type="project" value="InterPro"/>
</dbReference>
<dbReference type="Gene3D" id="3.40.50.720">
    <property type="entry name" value="NAD(P)-binding Rossmann-like Domain"/>
    <property type="match status" value="1"/>
</dbReference>
<evidence type="ECO:0000256" key="1">
    <source>
        <dbReference type="ARBA" id="ARBA00009080"/>
    </source>
</evidence>
<dbReference type="InterPro" id="IPR036291">
    <property type="entry name" value="NAD(P)-bd_dom_sf"/>
</dbReference>
<dbReference type="Proteomes" id="UP000054623">
    <property type="component" value="Unassembled WGS sequence"/>
</dbReference>
<dbReference type="EMBL" id="LOCK01000031">
    <property type="protein sequence ID" value="KTE90860.1"/>
    <property type="molecule type" value="Genomic_DNA"/>
</dbReference>
<comment type="similarity">
    <text evidence="1">Belongs to the HIBADH-related family.</text>
</comment>
<evidence type="ECO:0000259" key="5">
    <source>
        <dbReference type="Pfam" id="PF03446"/>
    </source>
</evidence>
<dbReference type="PIRSF" id="PIRSF000103">
    <property type="entry name" value="HIBADH"/>
    <property type="match status" value="1"/>
</dbReference>
<dbReference type="GO" id="GO:0016054">
    <property type="term" value="P:organic acid catabolic process"/>
    <property type="evidence" value="ECO:0007669"/>
    <property type="project" value="UniProtKB-ARBA"/>
</dbReference>
<evidence type="ECO:0000256" key="4">
    <source>
        <dbReference type="PIRSR" id="PIRSR000103-1"/>
    </source>
</evidence>
<protein>
    <submittedName>
        <fullName evidence="7">2-hydroxymethylglutarate dehydrogenase</fullName>
    </submittedName>
</protein>
<dbReference type="InterPro" id="IPR008927">
    <property type="entry name" value="6-PGluconate_DH-like_C_sf"/>
</dbReference>
<keyword evidence="2" id="KW-0560">Oxidoreductase</keyword>
<evidence type="ECO:0000313" key="8">
    <source>
        <dbReference type="Proteomes" id="UP000054623"/>
    </source>
</evidence>
<dbReference type="SUPFAM" id="SSF48179">
    <property type="entry name" value="6-phosphogluconate dehydrogenase C-terminal domain-like"/>
    <property type="match status" value="1"/>
</dbReference>
<evidence type="ECO:0000256" key="3">
    <source>
        <dbReference type="ARBA" id="ARBA00023027"/>
    </source>
</evidence>
<dbReference type="Pfam" id="PF14833">
    <property type="entry name" value="NAD_binding_11"/>
    <property type="match status" value="1"/>
</dbReference>
<dbReference type="GO" id="GO:0051287">
    <property type="term" value="F:NAD binding"/>
    <property type="evidence" value="ECO:0007669"/>
    <property type="project" value="InterPro"/>
</dbReference>
<feature type="active site" evidence="4">
    <location>
        <position position="169"/>
    </location>
</feature>
<dbReference type="GO" id="GO:0016491">
    <property type="term" value="F:oxidoreductase activity"/>
    <property type="evidence" value="ECO:0007669"/>
    <property type="project" value="UniProtKB-KW"/>
</dbReference>
<gene>
    <name evidence="7" type="ORF">AT727_23335</name>
</gene>
<dbReference type="Gene3D" id="1.10.1040.10">
    <property type="entry name" value="N-(1-d-carboxylethyl)-l-norvaline Dehydrogenase, domain 2"/>
    <property type="match status" value="1"/>
</dbReference>
<dbReference type="Pfam" id="PF03446">
    <property type="entry name" value="NAD_binding_2"/>
    <property type="match status" value="1"/>
</dbReference>
<dbReference type="PANTHER" id="PTHR43060:SF15">
    <property type="entry name" value="3-HYDROXYISOBUTYRATE DEHYDROGENASE-LIKE 1, MITOCHONDRIAL-RELATED"/>
    <property type="match status" value="1"/>
</dbReference>
<dbReference type="InterPro" id="IPR002204">
    <property type="entry name" value="3-OH-isobutyrate_DH-rel_CS"/>
</dbReference>
<dbReference type="PANTHER" id="PTHR43060">
    <property type="entry name" value="3-HYDROXYISOBUTYRATE DEHYDROGENASE-LIKE 1, MITOCHONDRIAL-RELATED"/>
    <property type="match status" value="1"/>
</dbReference>
<reference evidence="7 8" key="1">
    <citation type="submission" date="2015-12" db="EMBL/GenBank/DDBJ databases">
        <title>Draft Genome Sequence of Desulfitobacterium hafniense Strain DH, a Sulfate-reducing Bacterium Isolated from Paddy Soils.</title>
        <authorList>
            <person name="Bao P."/>
            <person name="Zhang X."/>
            <person name="Li G."/>
        </authorList>
    </citation>
    <scope>NUCLEOTIDE SEQUENCE [LARGE SCALE GENOMIC DNA]</scope>
    <source>
        <strain evidence="7 8">DH</strain>
    </source>
</reference>